<reference evidence="2" key="1">
    <citation type="submission" date="2017-07" db="EMBL/GenBank/DDBJ databases">
        <title>Taro Niue Genome Assembly and Annotation.</title>
        <authorList>
            <person name="Atibalentja N."/>
            <person name="Keating K."/>
            <person name="Fields C.J."/>
        </authorList>
    </citation>
    <scope>NUCLEOTIDE SEQUENCE</scope>
    <source>
        <strain evidence="2">Niue_2</strain>
        <tissue evidence="2">Leaf</tissue>
    </source>
</reference>
<organism evidence="2 3">
    <name type="scientific">Colocasia esculenta</name>
    <name type="common">Wild taro</name>
    <name type="synonym">Arum esculentum</name>
    <dbReference type="NCBI Taxonomy" id="4460"/>
    <lineage>
        <taxon>Eukaryota</taxon>
        <taxon>Viridiplantae</taxon>
        <taxon>Streptophyta</taxon>
        <taxon>Embryophyta</taxon>
        <taxon>Tracheophyta</taxon>
        <taxon>Spermatophyta</taxon>
        <taxon>Magnoliopsida</taxon>
        <taxon>Liliopsida</taxon>
        <taxon>Araceae</taxon>
        <taxon>Aroideae</taxon>
        <taxon>Colocasieae</taxon>
        <taxon>Colocasia</taxon>
    </lineage>
</organism>
<feature type="compositionally biased region" description="Polar residues" evidence="1">
    <location>
        <begin position="113"/>
        <end position="122"/>
    </location>
</feature>
<name>A0A843V0U3_COLES</name>
<dbReference type="OrthoDB" id="1937476at2759"/>
<feature type="region of interest" description="Disordered" evidence="1">
    <location>
        <begin position="110"/>
        <end position="164"/>
    </location>
</feature>
<proteinExistence type="predicted"/>
<keyword evidence="3" id="KW-1185">Reference proteome</keyword>
<evidence type="ECO:0000313" key="3">
    <source>
        <dbReference type="Proteomes" id="UP000652761"/>
    </source>
</evidence>
<feature type="region of interest" description="Disordered" evidence="1">
    <location>
        <begin position="187"/>
        <end position="256"/>
    </location>
</feature>
<sequence length="561" mass="63397">MEDAMAAEAPQQLTAVQRLQLLINELEEYEVFEPSDKPTLDQYIPWEEIERKRRLRNWLLHVQHEALQEGDLHPSPNLSLFNGDEEITMEQLDSMFSSFHCYMVFIPPPKELQTPTSNTTAQAGDKPTTLVYQRRPPGNSNRHPKKGSGRHPKAASSTTKQPHKVILFHGKEVKPLPEPQIRADSYIFDPSDEEGGLSDKVPQSGDKNSSPYASSNEPDNVPPLPNEKLLAPISQKKTVKSKEPSGSSSRESSYLDQIRSEADDKILQQLQSLPVNITVWEAIAWSKDLRETLIKILQEPENYEAHMANFQAQACEALAANVTFTDEDLLLSSPYHNRPLYMKGKINNMQLNRILVDPGASINLMPYKTFQSLYLMPYMQRVKDPLCLPSFGRSGPARAVSISNIKASLFGVFNFISGILILGRSRLAKLAFWPSNTLFSCGHPQLSRLLTLAYFSNLEVTGFSVALQSFNPPGPGRFNLTDVYPVPNISDKIHPTLLLDSHAKCRSGMLLQRPSNNFNGRRILKVERDWMVQDTDLERSWEDIAKNKIAPHHMRRLEGHK</sequence>
<dbReference type="Proteomes" id="UP000652761">
    <property type="component" value="Unassembled WGS sequence"/>
</dbReference>
<accession>A0A843V0U3</accession>
<gene>
    <name evidence="2" type="ORF">Taro_021251</name>
</gene>
<dbReference type="AlphaFoldDB" id="A0A843V0U3"/>
<comment type="caution">
    <text evidence="2">The sequence shown here is derived from an EMBL/GenBank/DDBJ whole genome shotgun (WGS) entry which is preliminary data.</text>
</comment>
<protein>
    <submittedName>
        <fullName evidence="2">Uncharacterized protein</fullName>
    </submittedName>
</protein>
<evidence type="ECO:0000313" key="2">
    <source>
        <dbReference type="EMBL" id="MQL88686.1"/>
    </source>
</evidence>
<feature type="compositionally biased region" description="Polar residues" evidence="1">
    <location>
        <begin position="205"/>
        <end position="218"/>
    </location>
</feature>
<evidence type="ECO:0000256" key="1">
    <source>
        <dbReference type="SAM" id="MobiDB-lite"/>
    </source>
</evidence>
<dbReference type="EMBL" id="NMUH01001079">
    <property type="protein sequence ID" value="MQL88686.1"/>
    <property type="molecule type" value="Genomic_DNA"/>
</dbReference>
<feature type="compositionally biased region" description="Basic residues" evidence="1">
    <location>
        <begin position="142"/>
        <end position="153"/>
    </location>
</feature>